<geneLocation type="plasmid" evidence="3">
    <name>prb98</name>
</geneLocation>
<reference evidence="2 3" key="1">
    <citation type="submission" date="2017-05" db="EMBL/GenBank/DDBJ databases">
        <title>Isolation of Rhodococcus sp. S2-17 biodegrading of BP-3.</title>
        <authorList>
            <person name="Lee Y."/>
            <person name="Kim K.H."/>
            <person name="Chun B.H."/>
            <person name="Jung H.S."/>
            <person name="Jeon C.O."/>
        </authorList>
    </citation>
    <scope>NUCLEOTIDE SEQUENCE [LARGE SCALE GENOMIC DNA]</scope>
    <source>
        <strain evidence="2 3">S2-17</strain>
        <plasmid evidence="3">prb98</plasmid>
    </source>
</reference>
<keyword evidence="3" id="KW-1185">Reference proteome</keyword>
<proteinExistence type="predicted"/>
<name>A0A2S2C585_9NOCA</name>
<dbReference type="KEGG" id="roz:CBI38_31185"/>
<feature type="region of interest" description="Disordered" evidence="1">
    <location>
        <begin position="99"/>
        <end position="125"/>
    </location>
</feature>
<dbReference type="Proteomes" id="UP000245711">
    <property type="component" value="Plasmid pRB98"/>
</dbReference>
<evidence type="ECO:0000313" key="3">
    <source>
        <dbReference type="Proteomes" id="UP000245711"/>
    </source>
</evidence>
<protein>
    <submittedName>
        <fullName evidence="2">Uncharacterized protein</fullName>
    </submittedName>
</protein>
<keyword evidence="2" id="KW-0614">Plasmid</keyword>
<dbReference type="EMBL" id="CP021355">
    <property type="protein sequence ID" value="AWK76040.1"/>
    <property type="molecule type" value="Genomic_DNA"/>
</dbReference>
<gene>
    <name evidence="2" type="ORF">CBI38_31185</name>
</gene>
<organism evidence="2 3">
    <name type="scientific">Rhodococcus oxybenzonivorans</name>
    <dbReference type="NCBI Taxonomy" id="1990687"/>
    <lineage>
        <taxon>Bacteria</taxon>
        <taxon>Bacillati</taxon>
        <taxon>Actinomycetota</taxon>
        <taxon>Actinomycetes</taxon>
        <taxon>Mycobacteriales</taxon>
        <taxon>Nocardiaceae</taxon>
        <taxon>Rhodococcus</taxon>
    </lineage>
</organism>
<accession>A0A2S2C585</accession>
<evidence type="ECO:0000313" key="2">
    <source>
        <dbReference type="EMBL" id="AWK76040.1"/>
    </source>
</evidence>
<sequence length="125" mass="14318">MISEFRGVVVDALLSAASLAHRWREARSQRARMAEIAANLDRFQWLVLEDLAEARRAFQHRDRQHGNAEITAFLAAHERARMVGIPDERAVRRLADRMARARDRKPDPGVWGARNRLGRDISPGR</sequence>
<dbReference type="RefSeq" id="WP_109335537.1">
    <property type="nucleotide sequence ID" value="NZ_CP021355.1"/>
</dbReference>
<dbReference type="AlphaFoldDB" id="A0A2S2C585"/>
<evidence type="ECO:0000256" key="1">
    <source>
        <dbReference type="SAM" id="MobiDB-lite"/>
    </source>
</evidence>
<dbReference type="OrthoDB" id="4465343at2"/>